<name>A0ABD4AD56_9BIFI</name>
<evidence type="ECO:0008006" key="4">
    <source>
        <dbReference type="Google" id="ProtNLM"/>
    </source>
</evidence>
<gene>
    <name evidence="2" type="ORF">JF68_04980</name>
</gene>
<feature type="signal peptide" evidence="1">
    <location>
        <begin position="1"/>
        <end position="32"/>
    </location>
</feature>
<comment type="caution">
    <text evidence="2">The sequence shown here is derived from an EMBL/GenBank/DDBJ whole genome shotgun (WGS) entry which is preliminary data.</text>
</comment>
<dbReference type="SUPFAM" id="SSF53822">
    <property type="entry name" value="Periplasmic binding protein-like I"/>
    <property type="match status" value="1"/>
</dbReference>
<dbReference type="Proteomes" id="UP000033652">
    <property type="component" value="Unassembled WGS sequence"/>
</dbReference>
<protein>
    <recommendedName>
        <fullName evidence="4">Sugar ABC transporter substrate-binding protein</fullName>
    </recommendedName>
</protein>
<dbReference type="AlphaFoldDB" id="A0ABD4AD56"/>
<dbReference type="EMBL" id="JXBX01000009">
    <property type="protein sequence ID" value="KJY53160.1"/>
    <property type="molecule type" value="Genomic_DNA"/>
</dbReference>
<dbReference type="Gene3D" id="3.40.50.2300">
    <property type="match status" value="1"/>
</dbReference>
<evidence type="ECO:0000313" key="2">
    <source>
        <dbReference type="EMBL" id="KJY53160.1"/>
    </source>
</evidence>
<organism evidence="2 3">
    <name type="scientific">Bifidobacterium coryneforme</name>
    <dbReference type="NCBI Taxonomy" id="1687"/>
    <lineage>
        <taxon>Bacteria</taxon>
        <taxon>Bacillati</taxon>
        <taxon>Actinomycetota</taxon>
        <taxon>Actinomycetes</taxon>
        <taxon>Bifidobacteriales</taxon>
        <taxon>Bifidobacteriaceae</taxon>
        <taxon>Bifidobacterium</taxon>
    </lineage>
</organism>
<sequence length="207" mass="21810">MFGISTLRFGRQRIVRVLIALSLTLILATALAACTPSNQAVGDTWHPSTVDHDGVDRSDILVALVGSPSKSSDEGANEEDSRILASLKEQRMDGYYSQAESLADQQAGVEDAVNREVDLILVHAPARGDWAPSLAKARKAGIPVAVIPKSGATWEDGPDGIYYAATLSLDADTGKGTPVLLADALQNIIDDGPHARAIRVTLGQAGE</sequence>
<accession>A0ABD4AD56</accession>
<feature type="chain" id="PRO_5044869322" description="Sugar ABC transporter substrate-binding protein" evidence="1">
    <location>
        <begin position="33"/>
        <end position="207"/>
    </location>
</feature>
<dbReference type="InterPro" id="IPR028082">
    <property type="entry name" value="Peripla_BP_I"/>
</dbReference>
<evidence type="ECO:0000256" key="1">
    <source>
        <dbReference type="SAM" id="SignalP"/>
    </source>
</evidence>
<evidence type="ECO:0000313" key="3">
    <source>
        <dbReference type="Proteomes" id="UP000033652"/>
    </source>
</evidence>
<keyword evidence="1" id="KW-0732">Signal</keyword>
<reference evidence="2 3" key="1">
    <citation type="submission" date="2014-12" db="EMBL/GenBank/DDBJ databases">
        <title>Comparative genomics of the lactic acid bacteria isolated from the honey bee gut.</title>
        <authorList>
            <person name="Ellegaard K.M."/>
            <person name="Tamarit D."/>
            <person name="Javelind E."/>
            <person name="Olofsson T."/>
            <person name="Andersson S.G."/>
            <person name="Vasquez A."/>
        </authorList>
    </citation>
    <scope>NUCLEOTIDE SEQUENCE [LARGE SCALE GENOMIC DNA]</scope>
    <source>
        <strain evidence="2 3">Bma6</strain>
    </source>
</reference>
<proteinExistence type="predicted"/>